<reference evidence="4" key="1">
    <citation type="journal article" date="2014" name="Front. Microbiol.">
        <title>High frequency of phylogenetically diverse reductive dehalogenase-homologous genes in deep subseafloor sedimentary metagenomes.</title>
        <authorList>
            <person name="Kawai M."/>
            <person name="Futagami T."/>
            <person name="Toyoda A."/>
            <person name="Takaki Y."/>
            <person name="Nishi S."/>
            <person name="Hori S."/>
            <person name="Arai W."/>
            <person name="Tsubouchi T."/>
            <person name="Morono Y."/>
            <person name="Uchiyama I."/>
            <person name="Ito T."/>
            <person name="Fujiyama A."/>
            <person name="Inagaki F."/>
            <person name="Takami H."/>
        </authorList>
    </citation>
    <scope>NUCLEOTIDE SEQUENCE</scope>
    <source>
        <strain evidence="4">Expedition CK06-06</strain>
    </source>
</reference>
<organism evidence="4">
    <name type="scientific">marine sediment metagenome</name>
    <dbReference type="NCBI Taxonomy" id="412755"/>
    <lineage>
        <taxon>unclassified sequences</taxon>
        <taxon>metagenomes</taxon>
        <taxon>ecological metagenomes</taxon>
    </lineage>
</organism>
<evidence type="ECO:0000313" key="4">
    <source>
        <dbReference type="EMBL" id="GAG10610.1"/>
    </source>
</evidence>
<accession>X0UXW3</accession>
<dbReference type="AlphaFoldDB" id="X0UXW3"/>
<evidence type="ECO:0000256" key="1">
    <source>
        <dbReference type="SAM" id="Coils"/>
    </source>
</evidence>
<evidence type="ECO:0000259" key="3">
    <source>
        <dbReference type="Pfam" id="PF20042"/>
    </source>
</evidence>
<keyword evidence="1" id="KW-0175">Coiled coil</keyword>
<dbReference type="SUPFAM" id="SSF57997">
    <property type="entry name" value="Tropomyosin"/>
    <property type="match status" value="1"/>
</dbReference>
<feature type="coiled-coil region" evidence="1">
    <location>
        <begin position="7"/>
        <end position="79"/>
    </location>
</feature>
<proteinExistence type="predicted"/>
<gene>
    <name evidence="4" type="ORF">S01H1_33377</name>
</gene>
<feature type="domain" description="DUF6444" evidence="3">
    <location>
        <begin position="59"/>
        <end position="127"/>
    </location>
</feature>
<dbReference type="EMBL" id="BARS01020719">
    <property type="protein sequence ID" value="GAG10610.1"/>
    <property type="molecule type" value="Genomic_DNA"/>
</dbReference>
<name>X0UXW3_9ZZZZ</name>
<feature type="region of interest" description="Disordered" evidence="2">
    <location>
        <begin position="79"/>
        <end position="134"/>
    </location>
</feature>
<dbReference type="Pfam" id="PF20042">
    <property type="entry name" value="DUF6444"/>
    <property type="match status" value="1"/>
</dbReference>
<feature type="compositionally biased region" description="Basic residues" evidence="2">
    <location>
        <begin position="104"/>
        <end position="115"/>
    </location>
</feature>
<sequence>MSKSPAYEELVIVVNQLQQRVSELEGLPPVLQQLKEKNDLLEKQSDLLEKRNDQLEKKAELLEEKAELLQRENDILKDKLAKYENPKNSNNSSVPPSKDENRPFKSKSLRKKTGRKPGGQKGHEGTTLKMVSDPNEIIDHAPEYCECCGKDIVSIPGEFVERK</sequence>
<protein>
    <recommendedName>
        <fullName evidence="3">DUF6444 domain-containing protein</fullName>
    </recommendedName>
</protein>
<dbReference type="InterPro" id="IPR045618">
    <property type="entry name" value="DUF6444"/>
</dbReference>
<feature type="non-terminal residue" evidence="4">
    <location>
        <position position="163"/>
    </location>
</feature>
<evidence type="ECO:0000256" key="2">
    <source>
        <dbReference type="SAM" id="MobiDB-lite"/>
    </source>
</evidence>
<comment type="caution">
    <text evidence="4">The sequence shown here is derived from an EMBL/GenBank/DDBJ whole genome shotgun (WGS) entry which is preliminary data.</text>
</comment>
<feature type="compositionally biased region" description="Low complexity" evidence="2">
    <location>
        <begin position="86"/>
        <end position="96"/>
    </location>
</feature>